<dbReference type="EMBL" id="JAACJP010000027">
    <property type="protein sequence ID" value="KAF5376736.1"/>
    <property type="molecule type" value="Genomic_DNA"/>
</dbReference>
<feature type="region of interest" description="Disordered" evidence="1">
    <location>
        <begin position="1"/>
        <end position="37"/>
    </location>
</feature>
<name>A0A8H5H4Z5_9AGAR</name>
<dbReference type="AlphaFoldDB" id="A0A8H5H4Z5"/>
<keyword evidence="3" id="KW-1185">Reference proteome</keyword>
<dbReference type="Proteomes" id="UP000565441">
    <property type="component" value="Unassembled WGS sequence"/>
</dbReference>
<reference evidence="2 3" key="1">
    <citation type="journal article" date="2020" name="ISME J.">
        <title>Uncovering the hidden diversity of litter-decomposition mechanisms in mushroom-forming fungi.</title>
        <authorList>
            <person name="Floudas D."/>
            <person name="Bentzer J."/>
            <person name="Ahren D."/>
            <person name="Johansson T."/>
            <person name="Persson P."/>
            <person name="Tunlid A."/>
        </authorList>
    </citation>
    <scope>NUCLEOTIDE SEQUENCE [LARGE SCALE GENOMIC DNA]</scope>
    <source>
        <strain evidence="2 3">CBS 661.87</strain>
    </source>
</reference>
<proteinExistence type="predicted"/>
<evidence type="ECO:0000256" key="1">
    <source>
        <dbReference type="SAM" id="MobiDB-lite"/>
    </source>
</evidence>
<gene>
    <name evidence="2" type="ORF">D9615_007787</name>
</gene>
<evidence type="ECO:0000313" key="2">
    <source>
        <dbReference type="EMBL" id="KAF5376736.1"/>
    </source>
</evidence>
<evidence type="ECO:0000313" key="3">
    <source>
        <dbReference type="Proteomes" id="UP000565441"/>
    </source>
</evidence>
<feature type="region of interest" description="Disordered" evidence="1">
    <location>
        <begin position="59"/>
        <end position="91"/>
    </location>
</feature>
<accession>A0A8H5H4Z5</accession>
<protein>
    <submittedName>
        <fullName evidence="2">Uncharacterized protein</fullName>
    </submittedName>
</protein>
<sequence length="116" mass="12948">MPPKVHKRYIQREEETLEEAVGAASHQKSHQNPRASKVAFTTTTKVEIEIEFEVAIPADVDDISDNSRRPLAATPRRSRDTDSAAHTNATATTMVYNVRPIFSLHHGKRNSAAHPH</sequence>
<organism evidence="2 3">
    <name type="scientific">Tricholomella constricta</name>
    <dbReference type="NCBI Taxonomy" id="117010"/>
    <lineage>
        <taxon>Eukaryota</taxon>
        <taxon>Fungi</taxon>
        <taxon>Dikarya</taxon>
        <taxon>Basidiomycota</taxon>
        <taxon>Agaricomycotina</taxon>
        <taxon>Agaricomycetes</taxon>
        <taxon>Agaricomycetidae</taxon>
        <taxon>Agaricales</taxon>
        <taxon>Tricholomatineae</taxon>
        <taxon>Lyophyllaceae</taxon>
        <taxon>Tricholomella</taxon>
    </lineage>
</organism>
<comment type="caution">
    <text evidence="2">The sequence shown here is derived from an EMBL/GenBank/DDBJ whole genome shotgun (WGS) entry which is preliminary data.</text>
</comment>